<accession>A0A2P6VJB9</accession>
<dbReference type="OrthoDB" id="514965at2759"/>
<gene>
    <name evidence="2" type="ORF">C2E20_2515</name>
</gene>
<evidence type="ECO:0000313" key="3">
    <source>
        <dbReference type="Proteomes" id="UP000239649"/>
    </source>
</evidence>
<organism evidence="2 3">
    <name type="scientific">Micractinium conductrix</name>
    <dbReference type="NCBI Taxonomy" id="554055"/>
    <lineage>
        <taxon>Eukaryota</taxon>
        <taxon>Viridiplantae</taxon>
        <taxon>Chlorophyta</taxon>
        <taxon>core chlorophytes</taxon>
        <taxon>Trebouxiophyceae</taxon>
        <taxon>Chlorellales</taxon>
        <taxon>Chlorellaceae</taxon>
        <taxon>Chlorella clade</taxon>
        <taxon>Micractinium</taxon>
    </lineage>
</organism>
<feature type="compositionally biased region" description="Basic and acidic residues" evidence="1">
    <location>
        <begin position="141"/>
        <end position="161"/>
    </location>
</feature>
<dbReference type="EMBL" id="LHPF02000005">
    <property type="protein sequence ID" value="PSC74193.1"/>
    <property type="molecule type" value="Genomic_DNA"/>
</dbReference>
<dbReference type="AlphaFoldDB" id="A0A2P6VJB9"/>
<evidence type="ECO:0000313" key="2">
    <source>
        <dbReference type="EMBL" id="PSC74193.1"/>
    </source>
</evidence>
<dbReference type="Proteomes" id="UP000239649">
    <property type="component" value="Unassembled WGS sequence"/>
</dbReference>
<proteinExistence type="predicted"/>
<protein>
    <submittedName>
        <fullName evidence="2">System C</fullName>
    </submittedName>
</protein>
<evidence type="ECO:0000256" key="1">
    <source>
        <dbReference type="SAM" id="MobiDB-lite"/>
    </source>
</evidence>
<feature type="region of interest" description="Disordered" evidence="1">
    <location>
        <begin position="137"/>
        <end position="161"/>
    </location>
</feature>
<keyword evidence="3" id="KW-1185">Reference proteome</keyword>
<reference evidence="2 3" key="1">
    <citation type="journal article" date="2018" name="Plant J.">
        <title>Genome sequences of Chlorella sorokiniana UTEX 1602 and Micractinium conductrix SAG 241.80: implications to maltose excretion by a green alga.</title>
        <authorList>
            <person name="Arriola M.B."/>
            <person name="Velmurugan N."/>
            <person name="Zhang Y."/>
            <person name="Plunkett M.H."/>
            <person name="Hondzo H."/>
            <person name="Barney B.M."/>
        </authorList>
    </citation>
    <scope>NUCLEOTIDE SEQUENCE [LARGE SCALE GENOMIC DNA]</scope>
    <source>
        <strain evidence="2 3">SAG 241.80</strain>
    </source>
</reference>
<comment type="caution">
    <text evidence="2">The sequence shown here is derived from an EMBL/GenBank/DDBJ whole genome shotgun (WGS) entry which is preliminary data.</text>
</comment>
<sequence>MVIKKDSARAVLDLMSARHRSSDPDDEFLDRLAKKTSFYDQPSAPPEVLNPPEPERAHADELDELADVVVDEGSVEAPLLQPAAAGSADAAAAHARHLARYSALFDGWSGGGRDQTDAPDLPFERIHGQLGGQHLPAVGKAAHEDAEAAAEQAKEDAERREAWKELNRLRDEKGQASATYRKAHDRFVATYGHRGAELKE</sequence>
<name>A0A2P6VJB9_9CHLO</name>